<dbReference type="eggNOG" id="arCOG08961">
    <property type="taxonomic scope" value="Archaea"/>
</dbReference>
<feature type="compositionally biased region" description="Acidic residues" evidence="1">
    <location>
        <begin position="1"/>
        <end position="12"/>
    </location>
</feature>
<dbReference type="RefSeq" id="WP_023395540.1">
    <property type="nucleotide sequence ID" value="NZ_ASGZ01000060.1"/>
</dbReference>
<organism evidence="3 4">
    <name type="scientific">Candidatus Halobonum tyrrellensis G22</name>
    <dbReference type="NCBI Taxonomy" id="1324957"/>
    <lineage>
        <taxon>Archaea</taxon>
        <taxon>Methanobacteriati</taxon>
        <taxon>Methanobacteriota</taxon>
        <taxon>Stenosarchaea group</taxon>
        <taxon>Halobacteria</taxon>
        <taxon>Halobacteriales</taxon>
        <taxon>Haloferacaceae</taxon>
        <taxon>Candidatus Halobonum</taxon>
    </lineage>
</organism>
<dbReference type="Pfam" id="PF25922">
    <property type="entry name" value="DUF7968"/>
    <property type="match status" value="1"/>
</dbReference>
<dbReference type="InterPro" id="IPR058274">
    <property type="entry name" value="DUF7968"/>
</dbReference>
<dbReference type="EMBL" id="ASGZ01000060">
    <property type="protein sequence ID" value="ESP87371.1"/>
    <property type="molecule type" value="Genomic_DNA"/>
</dbReference>
<evidence type="ECO:0000256" key="1">
    <source>
        <dbReference type="SAM" id="MobiDB-lite"/>
    </source>
</evidence>
<dbReference type="STRING" id="1324957.K933_14833"/>
<sequence length="115" mass="12472">MSSETNEADDAAGEGRTADRATLSYPDALGGWSREQVLADRYRTYLGRAFAGAGVGHERDEFVDVGCCGNSPRFTVRVESLEGGDRVGEDTELELVERREDVESGWAVQSEAAPE</sequence>
<dbReference type="OrthoDB" id="239888at2157"/>
<protein>
    <recommendedName>
        <fullName evidence="2">DUF7968 domain-containing protein</fullName>
    </recommendedName>
</protein>
<gene>
    <name evidence="3" type="ORF">K933_14833</name>
</gene>
<evidence type="ECO:0000259" key="2">
    <source>
        <dbReference type="Pfam" id="PF25922"/>
    </source>
</evidence>
<evidence type="ECO:0000313" key="3">
    <source>
        <dbReference type="EMBL" id="ESP87371.1"/>
    </source>
</evidence>
<feature type="region of interest" description="Disordered" evidence="1">
    <location>
        <begin position="1"/>
        <end position="26"/>
    </location>
</feature>
<dbReference type="AlphaFoldDB" id="V4GQQ7"/>
<comment type="caution">
    <text evidence="3">The sequence shown here is derived from an EMBL/GenBank/DDBJ whole genome shotgun (WGS) entry which is preliminary data.</text>
</comment>
<keyword evidence="4" id="KW-1185">Reference proteome</keyword>
<name>V4GQQ7_9EURY</name>
<accession>V4GQQ7</accession>
<proteinExistence type="predicted"/>
<dbReference type="Proteomes" id="UP000017840">
    <property type="component" value="Unassembled WGS sequence"/>
</dbReference>
<feature type="domain" description="DUF7968" evidence="2">
    <location>
        <begin position="16"/>
        <end position="115"/>
    </location>
</feature>
<evidence type="ECO:0000313" key="4">
    <source>
        <dbReference type="Proteomes" id="UP000017840"/>
    </source>
</evidence>
<reference evidence="3 4" key="1">
    <citation type="journal article" date="2013" name="Genome Announc.">
        <title>Draft Genome Sequence of 'Candidatus Halobonum tyrrellensis' Strain G22, Isolated from the Hypersaline Waters of Lake Tyrrell, Australia.</title>
        <authorList>
            <person name="Ugalde J.A."/>
            <person name="Narasingarao P."/>
            <person name="Kuo S."/>
            <person name="Podell S."/>
            <person name="Allen E.E."/>
        </authorList>
    </citation>
    <scope>NUCLEOTIDE SEQUENCE [LARGE SCALE GENOMIC DNA]</scope>
    <source>
        <strain evidence="3 4">G22</strain>
    </source>
</reference>